<protein>
    <submittedName>
        <fullName evidence="1">Jg26323 protein</fullName>
    </submittedName>
</protein>
<evidence type="ECO:0000313" key="1">
    <source>
        <dbReference type="EMBL" id="CAH2232324.1"/>
    </source>
</evidence>
<dbReference type="AlphaFoldDB" id="A0A8S4R6U8"/>
<name>A0A8S4R6U8_9NEOP</name>
<organism evidence="1 2">
    <name type="scientific">Pararge aegeria aegeria</name>
    <dbReference type="NCBI Taxonomy" id="348720"/>
    <lineage>
        <taxon>Eukaryota</taxon>
        <taxon>Metazoa</taxon>
        <taxon>Ecdysozoa</taxon>
        <taxon>Arthropoda</taxon>
        <taxon>Hexapoda</taxon>
        <taxon>Insecta</taxon>
        <taxon>Pterygota</taxon>
        <taxon>Neoptera</taxon>
        <taxon>Endopterygota</taxon>
        <taxon>Lepidoptera</taxon>
        <taxon>Glossata</taxon>
        <taxon>Ditrysia</taxon>
        <taxon>Papilionoidea</taxon>
        <taxon>Nymphalidae</taxon>
        <taxon>Satyrinae</taxon>
        <taxon>Satyrini</taxon>
        <taxon>Parargina</taxon>
        <taxon>Pararge</taxon>
    </lineage>
</organism>
<dbReference type="EMBL" id="CAKXAJ010024889">
    <property type="protein sequence ID" value="CAH2232324.1"/>
    <property type="molecule type" value="Genomic_DNA"/>
</dbReference>
<keyword evidence="2" id="KW-1185">Reference proteome</keyword>
<dbReference type="Proteomes" id="UP000838756">
    <property type="component" value="Unassembled WGS sequence"/>
</dbReference>
<dbReference type="OrthoDB" id="302770at2759"/>
<sequence>MLTLMLVMGISPFVNFKLKLEGFQTRPSLRRAHNKLSQDVIHTISTPHGQVQRIVVFKKNGVQAMVEYPFQTGISYYMVWLEACAVAGYHPTDKDVPLSDLVFRCDAA</sequence>
<dbReference type="InterPro" id="IPR012677">
    <property type="entry name" value="Nucleotide-bd_a/b_plait_sf"/>
</dbReference>
<gene>
    <name evidence="1" type="primary">jg26323</name>
    <name evidence="1" type="ORF">PAEG_LOCUS10594</name>
</gene>
<reference evidence="1" key="1">
    <citation type="submission" date="2022-03" db="EMBL/GenBank/DDBJ databases">
        <authorList>
            <person name="Lindestad O."/>
        </authorList>
    </citation>
    <scope>NUCLEOTIDE SEQUENCE</scope>
</reference>
<dbReference type="Gene3D" id="3.30.70.330">
    <property type="match status" value="1"/>
</dbReference>
<evidence type="ECO:0000313" key="2">
    <source>
        <dbReference type="Proteomes" id="UP000838756"/>
    </source>
</evidence>
<comment type="caution">
    <text evidence="1">The sequence shown here is derived from an EMBL/GenBank/DDBJ whole genome shotgun (WGS) entry which is preliminary data.</text>
</comment>
<proteinExistence type="predicted"/>
<accession>A0A8S4R6U8</accession>